<comment type="caution">
    <text evidence="1">The sequence shown here is derived from an EMBL/GenBank/DDBJ whole genome shotgun (WGS) entry which is preliminary data.</text>
</comment>
<evidence type="ECO:0008006" key="3">
    <source>
        <dbReference type="Google" id="ProtNLM"/>
    </source>
</evidence>
<dbReference type="EMBL" id="BNAG01000003">
    <property type="protein sequence ID" value="GHE67767.1"/>
    <property type="molecule type" value="Genomic_DNA"/>
</dbReference>
<name>A0ABQ3I673_9BACT</name>
<organism evidence="1 2">
    <name type="scientific">Roseivirga thermotolerans</name>
    <dbReference type="NCBI Taxonomy" id="1758176"/>
    <lineage>
        <taxon>Bacteria</taxon>
        <taxon>Pseudomonadati</taxon>
        <taxon>Bacteroidota</taxon>
        <taxon>Cytophagia</taxon>
        <taxon>Cytophagales</taxon>
        <taxon>Roseivirgaceae</taxon>
        <taxon>Roseivirga</taxon>
    </lineage>
</organism>
<evidence type="ECO:0000313" key="1">
    <source>
        <dbReference type="EMBL" id="GHE67767.1"/>
    </source>
</evidence>
<proteinExistence type="predicted"/>
<dbReference type="Proteomes" id="UP000658258">
    <property type="component" value="Unassembled WGS sequence"/>
</dbReference>
<protein>
    <recommendedName>
        <fullName evidence="3">Immunity protein 63 domain-containing protein</fullName>
    </recommendedName>
</protein>
<sequence length="178" mass="21515">MIDIERRKKLAYHLRQLSNGQISNDDFEESVMNDVTFGWLPEQYYRSEQSTNDDLVIRPILEMAWGLYDDTRNHKLNGRDSLTEYAIKEISRYIMFLQSDQEYDWDYVDLTHPLIRFSFKDILKSILTLGEHYRELKLTREQEYERMKKSGDFEYWPFKTKAAFEEQLNKQPFLTGEN</sequence>
<dbReference type="RefSeq" id="WP_189630514.1">
    <property type="nucleotide sequence ID" value="NZ_BNAG01000003.1"/>
</dbReference>
<reference evidence="2" key="1">
    <citation type="journal article" date="2019" name="Int. J. Syst. Evol. Microbiol.">
        <title>The Global Catalogue of Microorganisms (GCM) 10K type strain sequencing project: providing services to taxonomists for standard genome sequencing and annotation.</title>
        <authorList>
            <consortium name="The Broad Institute Genomics Platform"/>
            <consortium name="The Broad Institute Genome Sequencing Center for Infectious Disease"/>
            <person name="Wu L."/>
            <person name="Ma J."/>
        </authorList>
    </citation>
    <scope>NUCLEOTIDE SEQUENCE [LARGE SCALE GENOMIC DNA]</scope>
    <source>
        <strain evidence="2">CGMCC 1.15111</strain>
    </source>
</reference>
<keyword evidence="2" id="KW-1185">Reference proteome</keyword>
<evidence type="ECO:0000313" key="2">
    <source>
        <dbReference type="Proteomes" id="UP000658258"/>
    </source>
</evidence>
<accession>A0ABQ3I673</accession>
<gene>
    <name evidence="1" type="ORF">GCM10011340_24170</name>
</gene>